<accession>J3M4X7</accession>
<dbReference type="Gramene" id="OB05G16510.1">
    <property type="protein sequence ID" value="OB05G16510.1"/>
    <property type="gene ID" value="OB05G16510"/>
</dbReference>
<reference evidence="2" key="2">
    <citation type="submission" date="2013-04" db="UniProtKB">
        <authorList>
            <consortium name="EnsemblPlants"/>
        </authorList>
    </citation>
    <scope>IDENTIFICATION</scope>
</reference>
<keyword evidence="3" id="KW-1185">Reference proteome</keyword>
<evidence type="ECO:0000313" key="2">
    <source>
        <dbReference type="EnsemblPlants" id="OB05G16510.1"/>
    </source>
</evidence>
<evidence type="ECO:0000313" key="3">
    <source>
        <dbReference type="Proteomes" id="UP000006038"/>
    </source>
</evidence>
<organism evidence="2">
    <name type="scientific">Oryza brachyantha</name>
    <name type="common">malo sina</name>
    <dbReference type="NCBI Taxonomy" id="4533"/>
    <lineage>
        <taxon>Eukaryota</taxon>
        <taxon>Viridiplantae</taxon>
        <taxon>Streptophyta</taxon>
        <taxon>Embryophyta</taxon>
        <taxon>Tracheophyta</taxon>
        <taxon>Spermatophyta</taxon>
        <taxon>Magnoliopsida</taxon>
        <taxon>Liliopsida</taxon>
        <taxon>Poales</taxon>
        <taxon>Poaceae</taxon>
        <taxon>BOP clade</taxon>
        <taxon>Oryzoideae</taxon>
        <taxon>Oryzeae</taxon>
        <taxon>Oryzinae</taxon>
        <taxon>Oryza</taxon>
    </lineage>
</organism>
<dbReference type="EnsemblPlants" id="OB05G16510.1">
    <property type="protein sequence ID" value="OB05G16510.1"/>
    <property type="gene ID" value="OB05G16510"/>
</dbReference>
<sequence length="127" mass="13700">MAMAEDEPCGEEQTVCLTSSNHWSWTLMEVLKGGMLHTLLSLKYLRSSAVAPITAKLAPWLKLVPLFADGGNSGSPNASARKSMTRRPLEQRAYGGGNLGMLGSLPELMMTKLPVSENESPKLNIAL</sequence>
<reference evidence="2" key="1">
    <citation type="journal article" date="2013" name="Nat. Commun.">
        <title>Whole-genome sequencing of Oryza brachyantha reveals mechanisms underlying Oryza genome evolution.</title>
        <authorList>
            <person name="Chen J."/>
            <person name="Huang Q."/>
            <person name="Gao D."/>
            <person name="Wang J."/>
            <person name="Lang Y."/>
            <person name="Liu T."/>
            <person name="Li B."/>
            <person name="Bai Z."/>
            <person name="Luis Goicoechea J."/>
            <person name="Liang C."/>
            <person name="Chen C."/>
            <person name="Zhang W."/>
            <person name="Sun S."/>
            <person name="Liao Y."/>
            <person name="Zhang X."/>
            <person name="Yang L."/>
            <person name="Song C."/>
            <person name="Wang M."/>
            <person name="Shi J."/>
            <person name="Liu G."/>
            <person name="Liu J."/>
            <person name="Zhou H."/>
            <person name="Zhou W."/>
            <person name="Yu Q."/>
            <person name="An N."/>
            <person name="Chen Y."/>
            <person name="Cai Q."/>
            <person name="Wang B."/>
            <person name="Liu B."/>
            <person name="Min J."/>
            <person name="Huang Y."/>
            <person name="Wu H."/>
            <person name="Li Z."/>
            <person name="Zhang Y."/>
            <person name="Yin Y."/>
            <person name="Song W."/>
            <person name="Jiang J."/>
            <person name="Jackson S.A."/>
            <person name="Wing R.A."/>
            <person name="Wang J."/>
            <person name="Chen M."/>
        </authorList>
    </citation>
    <scope>NUCLEOTIDE SEQUENCE [LARGE SCALE GENOMIC DNA]</scope>
    <source>
        <strain evidence="2">cv. IRGC 101232</strain>
    </source>
</reference>
<dbReference type="AlphaFoldDB" id="J3M4X7"/>
<protein>
    <submittedName>
        <fullName evidence="2">Uncharacterized protein</fullName>
    </submittedName>
</protein>
<proteinExistence type="predicted"/>
<evidence type="ECO:0000256" key="1">
    <source>
        <dbReference type="SAM" id="MobiDB-lite"/>
    </source>
</evidence>
<feature type="region of interest" description="Disordered" evidence="1">
    <location>
        <begin position="71"/>
        <end position="95"/>
    </location>
</feature>
<dbReference type="Proteomes" id="UP000006038">
    <property type="component" value="Chromosome 5"/>
</dbReference>
<name>J3M4X7_ORYBR</name>
<dbReference type="HOGENOM" id="CLU_2125231_0_0_1"/>